<dbReference type="EMBL" id="CAMXCT020006822">
    <property type="protein sequence ID" value="CAL1173993.1"/>
    <property type="molecule type" value="Genomic_DNA"/>
</dbReference>
<organism evidence="1">
    <name type="scientific">Cladocopium goreaui</name>
    <dbReference type="NCBI Taxonomy" id="2562237"/>
    <lineage>
        <taxon>Eukaryota</taxon>
        <taxon>Sar</taxon>
        <taxon>Alveolata</taxon>
        <taxon>Dinophyceae</taxon>
        <taxon>Suessiales</taxon>
        <taxon>Symbiodiniaceae</taxon>
        <taxon>Cladocopium</taxon>
    </lineage>
</organism>
<dbReference type="OrthoDB" id="10637874at2759"/>
<comment type="caution">
    <text evidence="1">The sequence shown here is derived from an EMBL/GenBank/DDBJ whole genome shotgun (WGS) entry which is preliminary data.</text>
</comment>
<evidence type="ECO:0000313" key="2">
    <source>
        <dbReference type="EMBL" id="CAL4807930.1"/>
    </source>
</evidence>
<gene>
    <name evidence="1" type="ORF">C1SCF055_LOCUS45021</name>
</gene>
<reference evidence="2 3" key="2">
    <citation type="submission" date="2024-05" db="EMBL/GenBank/DDBJ databases">
        <authorList>
            <person name="Chen Y."/>
            <person name="Shah S."/>
            <person name="Dougan E. K."/>
            <person name="Thang M."/>
            <person name="Chan C."/>
        </authorList>
    </citation>
    <scope>NUCLEOTIDE SEQUENCE [LARGE SCALE GENOMIC DNA]</scope>
</reference>
<dbReference type="Proteomes" id="UP001152797">
    <property type="component" value="Unassembled WGS sequence"/>
</dbReference>
<dbReference type="EMBL" id="CAMXCT010006822">
    <property type="protein sequence ID" value="CAI4020618.1"/>
    <property type="molecule type" value="Genomic_DNA"/>
</dbReference>
<keyword evidence="3" id="KW-1185">Reference proteome</keyword>
<proteinExistence type="predicted"/>
<dbReference type="AlphaFoldDB" id="A0A9P1M6A0"/>
<name>A0A9P1M6A0_9DINO</name>
<dbReference type="EMBL" id="CAMXCT030006822">
    <property type="protein sequence ID" value="CAL4807930.1"/>
    <property type="molecule type" value="Genomic_DNA"/>
</dbReference>
<sequence length="420" mass="44800">MAAGAQSNTIQEVAAPATEFHVGVTAPGYAFQRRPPWPWKGTPAEPFIYSGDAPLLVVKVLAKIGTDYQTNDQLLPQSMHVVNDAGWAGDPPLELSFIMEEGGSSSGGVEVTFVDSDTRCGYVGGAINISVPFGVDVTMLRWARIDFAEDLQGTNALTIAWVDIDLSGSVPIPADLQQGSRVYLLLVGSVNDAWEVPYGAIFQDDCGGVPNVAFNMSFTDEDPLSGVISGTVRVEIAADAADEYTSMNFYLATRASTQPTWLGSVAPLQTEFVLAGVQLNSRDLLLAYLNNSYGQQVDPVVLQIQEMITAVPSSESQVLSIQFSDEDGLFGKIAGRVTWSPGSMAVTEFFAVFAAQNASGKGQVQVSPNVSADAAHEWYINVRALDAGAAEEPSYHSMRVARRGPTGEHELADALKEVPG</sequence>
<protein>
    <submittedName>
        <fullName evidence="1">Uncharacterized protein</fullName>
    </submittedName>
</protein>
<accession>A0A9P1M6A0</accession>
<reference evidence="1" key="1">
    <citation type="submission" date="2022-10" db="EMBL/GenBank/DDBJ databases">
        <authorList>
            <person name="Chen Y."/>
            <person name="Dougan E. K."/>
            <person name="Chan C."/>
            <person name="Rhodes N."/>
            <person name="Thang M."/>
        </authorList>
    </citation>
    <scope>NUCLEOTIDE SEQUENCE</scope>
</reference>
<evidence type="ECO:0000313" key="1">
    <source>
        <dbReference type="EMBL" id="CAI4020618.1"/>
    </source>
</evidence>
<evidence type="ECO:0000313" key="3">
    <source>
        <dbReference type="Proteomes" id="UP001152797"/>
    </source>
</evidence>